<dbReference type="Proteomes" id="UP000288216">
    <property type="component" value="Unassembled WGS sequence"/>
</dbReference>
<comment type="caution">
    <text evidence="1">The sequence shown here is derived from an EMBL/GenBank/DDBJ whole genome shotgun (WGS) entry which is preliminary data.</text>
</comment>
<dbReference type="SUPFAM" id="SSF48403">
    <property type="entry name" value="Ankyrin repeat"/>
    <property type="match status" value="1"/>
</dbReference>
<dbReference type="GO" id="GO:0005096">
    <property type="term" value="F:GTPase activator activity"/>
    <property type="evidence" value="ECO:0007669"/>
    <property type="project" value="InterPro"/>
</dbReference>
<dbReference type="InterPro" id="IPR043593">
    <property type="entry name" value="ASAP"/>
</dbReference>
<sequence length="58" mass="6740">NVAGETALDIAKKFNHVRCEELLDQAQAGKFNPPVHVEYEWVVQQDYTYDSEEDLEEK</sequence>
<dbReference type="InterPro" id="IPR036770">
    <property type="entry name" value="Ankyrin_rpt-contain_sf"/>
</dbReference>
<dbReference type="STRING" id="75743.A0A401QGP7"/>
<protein>
    <submittedName>
        <fullName evidence="1">Uncharacterized protein</fullName>
    </submittedName>
</protein>
<proteinExistence type="predicted"/>
<dbReference type="PANTHER" id="PTHR45854">
    <property type="entry name" value="ASAP FAMILY MEMBER"/>
    <property type="match status" value="1"/>
</dbReference>
<name>A0A401QGP7_SCYTO</name>
<organism evidence="1 2">
    <name type="scientific">Scyliorhinus torazame</name>
    <name type="common">Cloudy catshark</name>
    <name type="synonym">Catulus torazame</name>
    <dbReference type="NCBI Taxonomy" id="75743"/>
    <lineage>
        <taxon>Eukaryota</taxon>
        <taxon>Metazoa</taxon>
        <taxon>Chordata</taxon>
        <taxon>Craniata</taxon>
        <taxon>Vertebrata</taxon>
        <taxon>Chondrichthyes</taxon>
        <taxon>Elasmobranchii</taxon>
        <taxon>Galeomorphii</taxon>
        <taxon>Galeoidea</taxon>
        <taxon>Carcharhiniformes</taxon>
        <taxon>Scyliorhinidae</taxon>
        <taxon>Scyliorhinus</taxon>
    </lineage>
</organism>
<reference evidence="1 2" key="1">
    <citation type="journal article" date="2018" name="Nat. Ecol. Evol.">
        <title>Shark genomes provide insights into elasmobranch evolution and the origin of vertebrates.</title>
        <authorList>
            <person name="Hara Y"/>
            <person name="Yamaguchi K"/>
            <person name="Onimaru K"/>
            <person name="Kadota M"/>
            <person name="Koyanagi M"/>
            <person name="Keeley SD"/>
            <person name="Tatsumi K"/>
            <person name="Tanaka K"/>
            <person name="Motone F"/>
            <person name="Kageyama Y"/>
            <person name="Nozu R"/>
            <person name="Adachi N"/>
            <person name="Nishimura O"/>
            <person name="Nakagawa R"/>
            <person name="Tanegashima C"/>
            <person name="Kiyatake I"/>
            <person name="Matsumoto R"/>
            <person name="Murakumo K"/>
            <person name="Nishida K"/>
            <person name="Terakita A"/>
            <person name="Kuratani S"/>
            <person name="Sato K"/>
            <person name="Hyodo S Kuraku.S."/>
        </authorList>
    </citation>
    <scope>NUCLEOTIDE SEQUENCE [LARGE SCALE GENOMIC DNA]</scope>
</reference>
<keyword evidence="2" id="KW-1185">Reference proteome</keyword>
<dbReference type="EMBL" id="BFAA01073242">
    <property type="protein sequence ID" value="GCB84540.1"/>
    <property type="molecule type" value="Genomic_DNA"/>
</dbReference>
<evidence type="ECO:0000313" key="2">
    <source>
        <dbReference type="Proteomes" id="UP000288216"/>
    </source>
</evidence>
<dbReference type="AlphaFoldDB" id="A0A401QGP7"/>
<dbReference type="PANTHER" id="PTHR45854:SF1">
    <property type="entry name" value="ARF-GAP WITH SH3 DOMAIN, ANK REPEAT AND PH DOMAIN-CONTAINING PROTEIN 3"/>
    <property type="match status" value="1"/>
</dbReference>
<dbReference type="Gene3D" id="1.25.40.20">
    <property type="entry name" value="Ankyrin repeat-containing domain"/>
    <property type="match status" value="1"/>
</dbReference>
<evidence type="ECO:0000313" key="1">
    <source>
        <dbReference type="EMBL" id="GCB84540.1"/>
    </source>
</evidence>
<feature type="non-terminal residue" evidence="1">
    <location>
        <position position="1"/>
    </location>
</feature>
<gene>
    <name evidence="1" type="ORF">scyTo_0025142</name>
</gene>
<feature type="non-terminal residue" evidence="1">
    <location>
        <position position="58"/>
    </location>
</feature>
<accession>A0A401QGP7</accession>